<evidence type="ECO:0000259" key="19">
    <source>
        <dbReference type="Pfam" id="PF06974"/>
    </source>
</evidence>
<proteinExistence type="inferred from homology"/>
<evidence type="ECO:0000313" key="22">
    <source>
        <dbReference type="Proteomes" id="UP000682877"/>
    </source>
</evidence>
<comment type="cofactor">
    <cofactor evidence="1">
        <name>pyrroloquinoline quinone</name>
        <dbReference type="ChEBI" id="CHEBI:58442"/>
    </cofactor>
</comment>
<evidence type="ECO:0000256" key="2">
    <source>
        <dbReference type="ARBA" id="ARBA00004162"/>
    </source>
</evidence>
<dbReference type="GO" id="GO:0004144">
    <property type="term" value="F:diacylglycerol O-acyltransferase activity"/>
    <property type="evidence" value="ECO:0007669"/>
    <property type="project" value="InterPro"/>
</dbReference>
<evidence type="ECO:0000259" key="20">
    <source>
        <dbReference type="Pfam" id="PF07995"/>
    </source>
</evidence>
<dbReference type="InterPro" id="IPR011042">
    <property type="entry name" value="6-blade_b-propeller_TolB-like"/>
</dbReference>
<dbReference type="Pfam" id="PF06974">
    <property type="entry name" value="WS_DGAT_C"/>
    <property type="match status" value="1"/>
</dbReference>
<comment type="subcellular location">
    <subcellularLocation>
        <location evidence="4">Cell membrane</location>
        <topology evidence="4">Lipid-anchor</topology>
        <topology evidence="4">GPI-anchor</topology>
    </subcellularLocation>
    <subcellularLocation>
        <location evidence="2">Cell membrane</location>
        <topology evidence="2">Single-pass membrane protein</topology>
    </subcellularLocation>
    <subcellularLocation>
        <location evidence="3">Endoplasmic reticulum membrane</location>
    </subcellularLocation>
</comment>
<dbReference type="GO" id="GO:0005789">
    <property type="term" value="C:endoplasmic reticulum membrane"/>
    <property type="evidence" value="ECO:0007669"/>
    <property type="project" value="UniProtKB-SubCell"/>
</dbReference>
<accession>A0A8S2B4C2</accession>
<protein>
    <recommendedName>
        <fullName evidence="15">long-chain-alcohol O-fatty-acyltransferase</fullName>
        <ecNumber evidence="15">2.3.1.75</ecNumber>
    </recommendedName>
</protein>
<evidence type="ECO:0000256" key="8">
    <source>
        <dbReference type="ARBA" id="ARBA00022824"/>
    </source>
</evidence>
<feature type="domain" description="O-acyltransferase WSD1 C-terminal" evidence="19">
    <location>
        <begin position="969"/>
        <end position="1078"/>
    </location>
</feature>
<organism evidence="21 22">
    <name type="scientific">Arabidopsis arenosa</name>
    <name type="common">Sand rock-cress</name>
    <name type="synonym">Cardaminopsis arenosa</name>
    <dbReference type="NCBI Taxonomy" id="38785"/>
    <lineage>
        <taxon>Eukaryota</taxon>
        <taxon>Viridiplantae</taxon>
        <taxon>Streptophyta</taxon>
        <taxon>Embryophyta</taxon>
        <taxon>Tracheophyta</taxon>
        <taxon>Spermatophyta</taxon>
        <taxon>Magnoliopsida</taxon>
        <taxon>eudicotyledons</taxon>
        <taxon>Gunneridae</taxon>
        <taxon>Pentapetalae</taxon>
        <taxon>rosids</taxon>
        <taxon>malvids</taxon>
        <taxon>Brassicales</taxon>
        <taxon>Brassicaceae</taxon>
        <taxon>Camelineae</taxon>
        <taxon>Arabidopsis</taxon>
    </lineage>
</organism>
<evidence type="ECO:0000256" key="11">
    <source>
        <dbReference type="ARBA" id="ARBA00023136"/>
    </source>
</evidence>
<dbReference type="FunFam" id="2.120.10.30:FF:000067">
    <property type="entry name" value="HHIP-like 1"/>
    <property type="match status" value="1"/>
</dbReference>
<evidence type="ECO:0000256" key="7">
    <source>
        <dbReference type="ARBA" id="ARBA00022729"/>
    </source>
</evidence>
<evidence type="ECO:0000256" key="1">
    <source>
        <dbReference type="ARBA" id="ARBA00001931"/>
    </source>
</evidence>
<dbReference type="PANTHER" id="PTHR19328:SF66">
    <property type="entry name" value="CATALYTICS"/>
    <property type="match status" value="1"/>
</dbReference>
<keyword evidence="22" id="KW-1185">Reference proteome</keyword>
<evidence type="ECO:0000256" key="10">
    <source>
        <dbReference type="ARBA" id="ARBA00023002"/>
    </source>
</evidence>
<comment type="similarity">
    <text evidence="14">In the N-terminal section; belongs to the long-chain O-acyltransferase family.</text>
</comment>
<evidence type="ECO:0000256" key="15">
    <source>
        <dbReference type="ARBA" id="ARBA00024388"/>
    </source>
</evidence>
<reference evidence="21" key="1">
    <citation type="submission" date="2021-01" db="EMBL/GenBank/DDBJ databases">
        <authorList>
            <person name="Bezrukov I."/>
        </authorList>
    </citation>
    <scope>NUCLEOTIDE SEQUENCE</scope>
</reference>
<dbReference type="PANTHER" id="PTHR19328">
    <property type="entry name" value="HEDGEHOG-INTERACTING PROTEIN"/>
    <property type="match status" value="1"/>
</dbReference>
<evidence type="ECO:0000256" key="5">
    <source>
        <dbReference type="ARBA" id="ARBA00022475"/>
    </source>
</evidence>
<keyword evidence="7" id="KW-0732">Signal</keyword>
<dbReference type="EMBL" id="LR999457">
    <property type="protein sequence ID" value="CAE6204535.1"/>
    <property type="molecule type" value="Genomic_DNA"/>
</dbReference>
<evidence type="ECO:0000256" key="12">
    <source>
        <dbReference type="ARBA" id="ARBA00023180"/>
    </source>
</evidence>
<feature type="domain" description="Glucose/Sorbosone dehydrogenase" evidence="20">
    <location>
        <begin position="190"/>
        <end position="531"/>
    </location>
</feature>
<dbReference type="InterPro" id="IPR011041">
    <property type="entry name" value="Quinoprot_gluc/sorb_DH_b-prop"/>
</dbReference>
<keyword evidence="13" id="KW-0449">Lipoprotein</keyword>
<evidence type="ECO:0000256" key="13">
    <source>
        <dbReference type="ARBA" id="ARBA00023288"/>
    </source>
</evidence>
<name>A0A8S2B4C2_ARAAE</name>
<evidence type="ECO:0000256" key="3">
    <source>
        <dbReference type="ARBA" id="ARBA00004586"/>
    </source>
</evidence>
<dbReference type="SUPFAM" id="SSF52777">
    <property type="entry name" value="CoA-dependent acyltransferases"/>
    <property type="match status" value="1"/>
</dbReference>
<keyword evidence="11" id="KW-0472">Membrane</keyword>
<keyword evidence="12" id="KW-0325">Glycoprotein</keyword>
<keyword evidence="9" id="KW-0634">PQQ</keyword>
<keyword evidence="10" id="KW-0560">Oxidoreductase</keyword>
<dbReference type="InterPro" id="IPR009721">
    <property type="entry name" value="O-acyltransferase_WSD1_C"/>
</dbReference>
<comment type="catalytic activity">
    <reaction evidence="16">
        <text>a long chain fatty alcohol + a fatty acyl-CoA = a long-chain alcohol wax ester + CoA</text>
        <dbReference type="Rhea" id="RHEA:38443"/>
        <dbReference type="ChEBI" id="CHEBI:17135"/>
        <dbReference type="ChEBI" id="CHEBI:57287"/>
        <dbReference type="ChEBI" id="CHEBI:77636"/>
        <dbReference type="ChEBI" id="CHEBI:235323"/>
        <dbReference type="EC" id="2.3.1.75"/>
    </reaction>
</comment>
<evidence type="ECO:0000256" key="17">
    <source>
        <dbReference type="ARBA" id="ARBA00061483"/>
    </source>
</evidence>
<evidence type="ECO:0000256" key="4">
    <source>
        <dbReference type="ARBA" id="ARBA00004609"/>
    </source>
</evidence>
<evidence type="ECO:0000256" key="16">
    <source>
        <dbReference type="ARBA" id="ARBA00047604"/>
    </source>
</evidence>
<comment type="similarity">
    <text evidence="17">Belongs to the PQQ oxidoreductase GdhB family.</text>
</comment>
<dbReference type="InterPro" id="IPR023213">
    <property type="entry name" value="CAT-like_dom_sf"/>
</dbReference>
<feature type="domain" description="O-acyltransferase WSD1-like N-terminal" evidence="18">
    <location>
        <begin position="757"/>
        <end position="918"/>
    </location>
</feature>
<dbReference type="GO" id="GO:0098552">
    <property type="term" value="C:side of membrane"/>
    <property type="evidence" value="ECO:0007669"/>
    <property type="project" value="UniProtKB-KW"/>
</dbReference>
<dbReference type="GO" id="GO:0016491">
    <property type="term" value="F:oxidoreductase activity"/>
    <property type="evidence" value="ECO:0007669"/>
    <property type="project" value="UniProtKB-KW"/>
</dbReference>
<dbReference type="EC" id="2.3.1.75" evidence="15"/>
<evidence type="ECO:0000256" key="6">
    <source>
        <dbReference type="ARBA" id="ARBA00022622"/>
    </source>
</evidence>
<keyword evidence="8" id="KW-0256">Endoplasmic reticulum</keyword>
<dbReference type="InterPro" id="IPR012938">
    <property type="entry name" value="Glc/Sorbosone_DH"/>
</dbReference>
<dbReference type="InterPro" id="IPR004255">
    <property type="entry name" value="O-acyltransferase_WSD1_N"/>
</dbReference>
<dbReference type="Proteomes" id="UP000682877">
    <property type="component" value="Chromosome 7"/>
</dbReference>
<dbReference type="GO" id="GO:0047196">
    <property type="term" value="F:long-chain-alcohol O-fatty-acyltransferase activity"/>
    <property type="evidence" value="ECO:0007669"/>
    <property type="project" value="UniProtKB-EC"/>
</dbReference>
<evidence type="ECO:0000256" key="14">
    <source>
        <dbReference type="ARBA" id="ARBA00024360"/>
    </source>
</evidence>
<sequence>METDTTAPFNLKQPLAFCQFNGSVCCNSREDSKLQRQFKAVNVSRRCSPLLKSLLCSKCDPFAAELFRVESESRQVPVLCNSTVSSSKSTQSLEDIDFCATFWNECQNLSVTNTPFASQAGDGGNITSTISEIWKSSNDFCKIFGGASDESSVCFNGQAVSFNISKVTGPAPSGICLEKLGNGSYLNMVPHPDGSNRVFLSDQPGKIYLATVPAQGSGELLKIDETNLFLDLTEEVHFDAELGLLGIAFHPEFLKNGRFFASFNCDRVKWPECSGKCACNSDIDCDPAKLDSDNGATPCQYHSIISEFFTNGTYVRPVEVRRIFTMGLPYTSHHGGQILFGPKDGYLYFMMGDGGSKGDPHNFAQNKKSLLGKIMRLDVNNVLDAKAMNEFQLWGNYSIPKDNPFSQDKNLLPEIWAMGVRNPWRCSFDSERPSYFLCADVGEDKYEEVDMITKGGNYGWHYYEGTLPFNPSSSSNISNSTTKIENPIFPVMWYNHSDINQQEGSASITGGYFYRSSTDPCLYGTYLFADLYAGIIWGGAETPVGSGNFTSSQIPFQCASDSPIPCSSETEPSSSSSPPIGFVFSFGQDNNKDVYLLASTGVYRIVRPSRCNFHCSLENTTSLPPSKQPDRSPPSSSLSKRLHNINTLVKVAYARRRGKRDNMSVEDENEEPLSPMARLFQSPGNDCCIITMIGCKTKINADVILRALKLNVSKHPRFSSKLSDDGGSWIRTQVNVENHVFVPDIDYQIEEDGEGYVEDYISRLTMLPLDKSRPLWDMHILNIKTIDAEAVCVIRSHHSLGDGTSLMSLLIACTQKTSHQDTFPTSHVLKQRKTALKDKVPWFLRWVLAVFSLVRLICNTFVDILLLLATALFLRDTKTPLKGDVGVENNQKKFCHRIVSLDNIKLIKEVMNMTINDVLLGVTQAALSRYLSSFPGKIRFTAGVFVNLRSDNGIQPLAEMMAANSKCRWGNYFSFINFPIAIGLETDPLLYLSKAKSAIDRKKHSLQAALAYSATEFIFNTFSAKVGAIIPKRHISNTTTFISNMIGPMDEINFLGHPIAYIAPSVYGHAHVRVNNTFPKLCGKDGNLDRGRSYGHTKSSQAL</sequence>
<dbReference type="GO" id="GO:0045017">
    <property type="term" value="P:glycerolipid biosynthetic process"/>
    <property type="evidence" value="ECO:0007669"/>
    <property type="project" value="InterPro"/>
</dbReference>
<dbReference type="Gene3D" id="3.30.559.10">
    <property type="entry name" value="Chloramphenicol acetyltransferase-like domain"/>
    <property type="match status" value="1"/>
</dbReference>
<dbReference type="SUPFAM" id="SSF50952">
    <property type="entry name" value="Soluble quinoprotein glucose dehydrogenase"/>
    <property type="match status" value="1"/>
</dbReference>
<dbReference type="Pfam" id="PF03007">
    <property type="entry name" value="WS_DGAT_cat"/>
    <property type="match status" value="1"/>
</dbReference>
<gene>
    <name evidence="21" type="ORF">AARE701A_LOCUS20058</name>
</gene>
<dbReference type="Gene3D" id="2.120.10.30">
    <property type="entry name" value="TolB, C-terminal domain"/>
    <property type="match status" value="1"/>
</dbReference>
<evidence type="ECO:0000259" key="18">
    <source>
        <dbReference type="Pfam" id="PF03007"/>
    </source>
</evidence>
<dbReference type="GO" id="GO:0005886">
    <property type="term" value="C:plasma membrane"/>
    <property type="evidence" value="ECO:0007669"/>
    <property type="project" value="UniProtKB-SubCell"/>
</dbReference>
<dbReference type="Pfam" id="PF07995">
    <property type="entry name" value="GSDH"/>
    <property type="match status" value="1"/>
</dbReference>
<keyword evidence="6" id="KW-0336">GPI-anchor</keyword>
<evidence type="ECO:0000313" key="21">
    <source>
        <dbReference type="EMBL" id="CAE6204535.1"/>
    </source>
</evidence>
<dbReference type="AlphaFoldDB" id="A0A8S2B4C2"/>
<evidence type="ECO:0000256" key="9">
    <source>
        <dbReference type="ARBA" id="ARBA00022891"/>
    </source>
</evidence>
<keyword evidence="5" id="KW-1003">Cell membrane</keyword>